<protein>
    <submittedName>
        <fullName evidence="2">Uncharacterized protein</fullName>
    </submittedName>
</protein>
<proteinExistence type="predicted"/>
<name>Q7F8S1_ORYSJ</name>
<dbReference type="Proteomes" id="UP000000763">
    <property type="component" value="Chromosome 2"/>
</dbReference>
<reference evidence="3" key="2">
    <citation type="journal article" date="2008" name="Nucleic Acids Res.">
        <title>The rice annotation project database (RAP-DB): 2008 update.</title>
        <authorList>
            <consortium name="The rice annotation project (RAP)"/>
        </authorList>
    </citation>
    <scope>GENOME REANNOTATION</scope>
    <source>
        <strain evidence="3">cv. Nipponbare</strain>
    </source>
</reference>
<evidence type="ECO:0000256" key="1">
    <source>
        <dbReference type="SAM" id="MobiDB-lite"/>
    </source>
</evidence>
<evidence type="ECO:0000313" key="2">
    <source>
        <dbReference type="EMBL" id="BAD15395.1"/>
    </source>
</evidence>
<reference evidence="3" key="1">
    <citation type="journal article" date="2005" name="Nature">
        <title>The map-based sequence of the rice genome.</title>
        <authorList>
            <consortium name="International rice genome sequencing project (IRGSP)"/>
            <person name="Matsumoto T."/>
            <person name="Wu J."/>
            <person name="Kanamori H."/>
            <person name="Katayose Y."/>
            <person name="Fujisawa M."/>
            <person name="Namiki N."/>
            <person name="Mizuno H."/>
            <person name="Yamamoto K."/>
            <person name="Antonio B.A."/>
            <person name="Baba T."/>
            <person name="Sakata K."/>
            <person name="Nagamura Y."/>
            <person name="Aoki H."/>
            <person name="Arikawa K."/>
            <person name="Arita K."/>
            <person name="Bito T."/>
            <person name="Chiden Y."/>
            <person name="Fujitsuka N."/>
            <person name="Fukunaka R."/>
            <person name="Hamada M."/>
            <person name="Harada C."/>
            <person name="Hayashi A."/>
            <person name="Hijishita S."/>
            <person name="Honda M."/>
            <person name="Hosokawa S."/>
            <person name="Ichikawa Y."/>
            <person name="Idonuma A."/>
            <person name="Iijima M."/>
            <person name="Ikeda M."/>
            <person name="Ikeno M."/>
            <person name="Ito K."/>
            <person name="Ito S."/>
            <person name="Ito T."/>
            <person name="Ito Y."/>
            <person name="Ito Y."/>
            <person name="Iwabuchi A."/>
            <person name="Kamiya K."/>
            <person name="Karasawa W."/>
            <person name="Kurita K."/>
            <person name="Katagiri S."/>
            <person name="Kikuta A."/>
            <person name="Kobayashi H."/>
            <person name="Kobayashi N."/>
            <person name="Machita K."/>
            <person name="Maehara T."/>
            <person name="Masukawa M."/>
            <person name="Mizubayashi T."/>
            <person name="Mukai Y."/>
            <person name="Nagasaki H."/>
            <person name="Nagata Y."/>
            <person name="Naito S."/>
            <person name="Nakashima M."/>
            <person name="Nakama Y."/>
            <person name="Nakamichi Y."/>
            <person name="Nakamura M."/>
            <person name="Meguro A."/>
            <person name="Negishi M."/>
            <person name="Ohta I."/>
            <person name="Ohta T."/>
            <person name="Okamoto M."/>
            <person name="Ono N."/>
            <person name="Saji S."/>
            <person name="Sakaguchi M."/>
            <person name="Sakai K."/>
            <person name="Shibata M."/>
            <person name="Shimokawa T."/>
            <person name="Song J."/>
            <person name="Takazaki Y."/>
            <person name="Terasawa K."/>
            <person name="Tsugane M."/>
            <person name="Tsuji K."/>
            <person name="Ueda S."/>
            <person name="Waki K."/>
            <person name="Yamagata H."/>
            <person name="Yamamoto M."/>
            <person name="Yamamoto S."/>
            <person name="Yamane H."/>
            <person name="Yoshiki S."/>
            <person name="Yoshihara R."/>
            <person name="Yukawa K."/>
            <person name="Zhong H."/>
            <person name="Yano M."/>
            <person name="Yuan Q."/>
            <person name="Ouyang S."/>
            <person name="Liu J."/>
            <person name="Jones K.M."/>
            <person name="Gansberger K."/>
            <person name="Moffat K."/>
            <person name="Hill J."/>
            <person name="Bera J."/>
            <person name="Fadrosh D."/>
            <person name="Jin S."/>
            <person name="Johri S."/>
            <person name="Kim M."/>
            <person name="Overton L."/>
            <person name="Reardon M."/>
            <person name="Tsitrin T."/>
            <person name="Vuong H."/>
            <person name="Weaver B."/>
            <person name="Ciecko A."/>
            <person name="Tallon L."/>
            <person name="Jackson J."/>
            <person name="Pai G."/>
            <person name="Aken S.V."/>
            <person name="Utterback T."/>
            <person name="Reidmuller S."/>
            <person name="Feldblyum T."/>
            <person name="Hsiao J."/>
            <person name="Zismann V."/>
            <person name="Iobst S."/>
            <person name="de Vazeille A.R."/>
            <person name="Buell C.R."/>
            <person name="Ying K."/>
            <person name="Li Y."/>
            <person name="Lu T."/>
            <person name="Huang Y."/>
            <person name="Zhao Q."/>
            <person name="Feng Q."/>
            <person name="Zhang L."/>
            <person name="Zhu J."/>
            <person name="Weng Q."/>
            <person name="Mu J."/>
            <person name="Lu Y."/>
            <person name="Fan D."/>
            <person name="Liu Y."/>
            <person name="Guan J."/>
            <person name="Zhang Y."/>
            <person name="Yu S."/>
            <person name="Liu X."/>
            <person name="Zhang Y."/>
            <person name="Hong G."/>
            <person name="Han B."/>
            <person name="Choisne N."/>
            <person name="Demange N."/>
            <person name="Orjeda G."/>
            <person name="Samain S."/>
            <person name="Cattolico L."/>
            <person name="Pelletier E."/>
            <person name="Couloux A."/>
            <person name="Segurens B."/>
            <person name="Wincker P."/>
            <person name="D'Hont A."/>
            <person name="Scarpelli C."/>
            <person name="Weissenbach J."/>
            <person name="Salanoubat M."/>
            <person name="Quetier F."/>
            <person name="Yu Y."/>
            <person name="Kim H.R."/>
            <person name="Rambo T."/>
            <person name="Currie J."/>
            <person name="Collura K."/>
            <person name="Luo M."/>
            <person name="Yang T."/>
            <person name="Ammiraju J.S.S."/>
            <person name="Engler F."/>
            <person name="Soderlund C."/>
            <person name="Wing R.A."/>
            <person name="Palmer L.E."/>
            <person name="de la Bastide M."/>
            <person name="Spiegel L."/>
            <person name="Nascimento L."/>
            <person name="Zutavern T."/>
            <person name="O'Shaughnessy A."/>
            <person name="Dike S."/>
            <person name="Dedhia N."/>
            <person name="Preston R."/>
            <person name="Balija V."/>
            <person name="McCombie W.R."/>
            <person name="Chow T."/>
            <person name="Chen H."/>
            <person name="Chung M."/>
            <person name="Chen C."/>
            <person name="Shaw J."/>
            <person name="Wu H."/>
            <person name="Hsiao K."/>
            <person name="Chao Y."/>
            <person name="Chu M."/>
            <person name="Cheng C."/>
            <person name="Hour A."/>
            <person name="Lee P."/>
            <person name="Lin S."/>
            <person name="Lin Y."/>
            <person name="Liou J."/>
            <person name="Liu S."/>
            <person name="Hsing Y."/>
            <person name="Raghuvanshi S."/>
            <person name="Mohanty A."/>
            <person name="Bharti A.K."/>
            <person name="Gaur A."/>
            <person name="Gupta V."/>
            <person name="Kumar D."/>
            <person name="Ravi V."/>
            <person name="Vij S."/>
            <person name="Kapur A."/>
            <person name="Khurana P."/>
            <person name="Khurana P."/>
            <person name="Khurana J.P."/>
            <person name="Tyagi A.K."/>
            <person name="Gaikwad K."/>
            <person name="Singh A."/>
            <person name="Dalal V."/>
            <person name="Srivastava S."/>
            <person name="Dixit A."/>
            <person name="Pal A.K."/>
            <person name="Ghazi I.A."/>
            <person name="Yadav M."/>
            <person name="Pandit A."/>
            <person name="Bhargava A."/>
            <person name="Sureshbabu K."/>
            <person name="Batra K."/>
            <person name="Sharma T.R."/>
            <person name="Mohapatra T."/>
            <person name="Singh N.K."/>
            <person name="Messing J."/>
            <person name="Nelson A.B."/>
            <person name="Fuks G."/>
            <person name="Kavchok S."/>
            <person name="Keizer G."/>
            <person name="Linton E."/>
            <person name="Llaca V."/>
            <person name="Song R."/>
            <person name="Tanyolac B."/>
            <person name="Young S."/>
            <person name="Ho-Il K."/>
            <person name="Hahn J.H."/>
            <person name="Sangsakoo G."/>
            <person name="Vanavichit A."/>
            <person name="de Mattos Luiz.A.T."/>
            <person name="Zimmer P.D."/>
            <person name="Malone G."/>
            <person name="Dellagostin O."/>
            <person name="de Oliveira A.C."/>
            <person name="Bevan M."/>
            <person name="Bancroft I."/>
            <person name="Minx P."/>
            <person name="Cordum H."/>
            <person name="Wilson R."/>
            <person name="Cheng Z."/>
            <person name="Jin W."/>
            <person name="Jiang J."/>
            <person name="Leong S.A."/>
            <person name="Iwama H."/>
            <person name="Gojobori T."/>
            <person name="Itoh T."/>
            <person name="Niimura Y."/>
            <person name="Fujii Y."/>
            <person name="Habara T."/>
            <person name="Sakai H."/>
            <person name="Sato Y."/>
            <person name="Wilson G."/>
            <person name="Kumar K."/>
            <person name="McCouch S."/>
            <person name="Juretic N."/>
            <person name="Hoen D."/>
            <person name="Wright S."/>
            <person name="Bruskiewich R."/>
            <person name="Bureau T."/>
            <person name="Miyao A."/>
            <person name="Hirochika H."/>
            <person name="Nishikawa T."/>
            <person name="Kadowaki K."/>
            <person name="Sugiura M."/>
            <person name="Burr B."/>
            <person name="Sasaki T."/>
        </authorList>
    </citation>
    <scope>NUCLEOTIDE SEQUENCE [LARGE SCALE GENOMIC DNA]</scope>
    <source>
        <strain evidence="3">cv. Nipponbare</strain>
    </source>
</reference>
<gene>
    <name evidence="2" type="primary">P0437H03.121</name>
</gene>
<dbReference type="EMBL" id="AP000366">
    <property type="protein sequence ID" value="BAD15395.1"/>
    <property type="molecule type" value="Genomic_DNA"/>
</dbReference>
<evidence type="ECO:0000313" key="3">
    <source>
        <dbReference type="Proteomes" id="UP000000763"/>
    </source>
</evidence>
<sequence length="113" mass="11319">MEGCIASRHAGRTESLPGGPPVEAGSGPASYWQVGPAVTSLEGGFAFCGRGASERVVAAAAAAVFCHFVEPDTKQEGQTAGAFLSSIASRSSGAVPYGSDMAAKQRASAISNQ</sequence>
<feature type="region of interest" description="Disordered" evidence="1">
    <location>
        <begin position="1"/>
        <end position="28"/>
    </location>
</feature>
<organism evidence="2 3">
    <name type="scientific">Oryza sativa subsp. japonica</name>
    <name type="common">Rice</name>
    <dbReference type="NCBI Taxonomy" id="39947"/>
    <lineage>
        <taxon>Eukaryota</taxon>
        <taxon>Viridiplantae</taxon>
        <taxon>Streptophyta</taxon>
        <taxon>Embryophyta</taxon>
        <taxon>Tracheophyta</taxon>
        <taxon>Spermatophyta</taxon>
        <taxon>Magnoliopsida</taxon>
        <taxon>Liliopsida</taxon>
        <taxon>Poales</taxon>
        <taxon>Poaceae</taxon>
        <taxon>BOP clade</taxon>
        <taxon>Oryzoideae</taxon>
        <taxon>Oryzeae</taxon>
        <taxon>Oryzinae</taxon>
        <taxon>Oryza</taxon>
        <taxon>Oryza sativa</taxon>
    </lineage>
</organism>
<dbReference type="AlphaFoldDB" id="Q7F8S1"/>
<accession>Q7F8S1</accession>